<feature type="active site" evidence="10 11">
    <location>
        <position position="194"/>
    </location>
</feature>
<dbReference type="EC" id="4.3.2.10" evidence="10"/>
<dbReference type="Proteomes" id="UP000228626">
    <property type="component" value="Unassembled WGS sequence"/>
</dbReference>
<comment type="function">
    <text evidence="10">IGPS catalyzes the conversion of PRFAR and glutamine to IGP, AICAR and glutamate. The HisH subunit catalyzes the hydrolysis of glutamine to glutamate and ammonia as part of the synthesis of IGP and AICAR. The resulting ammonia molecule is channeled to the active site of HisF.</text>
</comment>
<dbReference type="AlphaFoldDB" id="A0A2H0V261"/>
<dbReference type="HAMAP" id="MF_00278">
    <property type="entry name" value="HisH"/>
    <property type="match status" value="1"/>
</dbReference>
<dbReference type="NCBIfam" id="TIGR01855">
    <property type="entry name" value="IMP_synth_hisH"/>
    <property type="match status" value="1"/>
</dbReference>
<dbReference type="Pfam" id="PF00117">
    <property type="entry name" value="GATase"/>
    <property type="match status" value="1"/>
</dbReference>
<dbReference type="CDD" id="cd01748">
    <property type="entry name" value="GATase1_IGP_Synthase"/>
    <property type="match status" value="1"/>
</dbReference>
<dbReference type="PANTHER" id="PTHR42701">
    <property type="entry name" value="IMIDAZOLE GLYCEROL PHOSPHATE SYNTHASE SUBUNIT HISH"/>
    <property type="match status" value="1"/>
</dbReference>
<evidence type="ECO:0000256" key="3">
    <source>
        <dbReference type="ARBA" id="ARBA00022605"/>
    </source>
</evidence>
<sequence length="223" mass="24696">MRKNSNKIIIIDYGLGNLHSIKKAVDYFTKDWTVSGDPAAVSSARAVILPGVGAFAAGMKGLAERGLIGALREFAGKGKPILGVCLGAQMLLSEGHEFGAHQGLNIIKGKVVKFPELAKGVKIPHIGWNKIYPAKDSWQGTILQDVPAKSDMYFVHSYILQPEDKKNIFTLTNYEGYEFCSAVREENVYGCQFHPEKSGEIGLRIIKNFIYNCHCERSNKELY</sequence>
<name>A0A2H0V261_9BACT</name>
<organism evidence="13 14">
    <name type="scientific">Candidatus Falkowbacteria bacterium CG10_big_fil_rev_8_21_14_0_10_43_10</name>
    <dbReference type="NCBI Taxonomy" id="1974567"/>
    <lineage>
        <taxon>Bacteria</taxon>
        <taxon>Candidatus Falkowiibacteriota</taxon>
    </lineage>
</organism>
<comment type="subunit">
    <text evidence="2 10">Heterodimer of HisH and HisF.</text>
</comment>
<reference evidence="14" key="1">
    <citation type="submission" date="2017-09" db="EMBL/GenBank/DDBJ databases">
        <title>Depth-based differentiation of microbial function through sediment-hosted aquifers and enrichment of novel symbionts in the deep terrestrial subsurface.</title>
        <authorList>
            <person name="Probst A.J."/>
            <person name="Ladd B."/>
            <person name="Jarett J.K."/>
            <person name="Geller-Mcgrath D.E."/>
            <person name="Sieber C.M.K."/>
            <person name="Emerson J.B."/>
            <person name="Anantharaman K."/>
            <person name="Thomas B.C."/>
            <person name="Malmstrom R."/>
            <person name="Stieglmeier M."/>
            <person name="Klingl A."/>
            <person name="Woyke T."/>
            <person name="Ryan C.M."/>
            <person name="Banfield J.F."/>
        </authorList>
    </citation>
    <scope>NUCLEOTIDE SEQUENCE [LARGE SCALE GENOMIC DNA]</scope>
</reference>
<keyword evidence="5 10" id="KW-0315">Glutamine amidotransferase</keyword>
<dbReference type="PANTHER" id="PTHR42701:SF1">
    <property type="entry name" value="IMIDAZOLE GLYCEROL PHOSPHATE SYNTHASE SUBUNIT HISH"/>
    <property type="match status" value="1"/>
</dbReference>
<feature type="domain" description="Glutamine amidotransferase" evidence="12">
    <location>
        <begin position="10"/>
        <end position="212"/>
    </location>
</feature>
<evidence type="ECO:0000256" key="2">
    <source>
        <dbReference type="ARBA" id="ARBA00011152"/>
    </source>
</evidence>
<comment type="catalytic activity">
    <reaction evidence="8 10">
        <text>5-[(5-phospho-1-deoxy-D-ribulos-1-ylimino)methylamino]-1-(5-phospho-beta-D-ribosyl)imidazole-4-carboxamide + L-glutamine = D-erythro-1-(imidazol-4-yl)glycerol 3-phosphate + 5-amino-1-(5-phospho-beta-D-ribosyl)imidazole-4-carboxamide + L-glutamate + H(+)</text>
        <dbReference type="Rhea" id="RHEA:24793"/>
        <dbReference type="ChEBI" id="CHEBI:15378"/>
        <dbReference type="ChEBI" id="CHEBI:29985"/>
        <dbReference type="ChEBI" id="CHEBI:58278"/>
        <dbReference type="ChEBI" id="CHEBI:58359"/>
        <dbReference type="ChEBI" id="CHEBI:58475"/>
        <dbReference type="ChEBI" id="CHEBI:58525"/>
        <dbReference type="EC" id="4.3.2.10"/>
    </reaction>
</comment>
<evidence type="ECO:0000256" key="6">
    <source>
        <dbReference type="ARBA" id="ARBA00023102"/>
    </source>
</evidence>
<evidence type="ECO:0000313" key="13">
    <source>
        <dbReference type="EMBL" id="PIR93152.1"/>
    </source>
</evidence>
<protein>
    <recommendedName>
        <fullName evidence="10">Imidazole glycerol phosphate synthase subunit HisH</fullName>
        <ecNumber evidence="10">4.3.2.10</ecNumber>
    </recommendedName>
    <alternativeName>
        <fullName evidence="10">IGP synthase glutaminase subunit</fullName>
        <ecNumber evidence="10">3.5.1.2</ecNumber>
    </alternativeName>
    <alternativeName>
        <fullName evidence="10">IGP synthase subunit HisH</fullName>
    </alternativeName>
    <alternativeName>
        <fullName evidence="10">ImGP synthase subunit HisH</fullName>
        <shortName evidence="10">IGPS subunit HisH</shortName>
    </alternativeName>
</protein>
<keyword evidence="3 10" id="KW-0028">Amino-acid biosynthesis</keyword>
<keyword evidence="4 10" id="KW-0378">Hydrolase</keyword>
<dbReference type="EMBL" id="PFAR01000027">
    <property type="protein sequence ID" value="PIR93152.1"/>
    <property type="molecule type" value="Genomic_DNA"/>
</dbReference>
<comment type="subcellular location">
    <subcellularLocation>
        <location evidence="10">Cytoplasm</location>
    </subcellularLocation>
</comment>
<evidence type="ECO:0000256" key="5">
    <source>
        <dbReference type="ARBA" id="ARBA00022962"/>
    </source>
</evidence>
<comment type="pathway">
    <text evidence="1 10">Amino-acid biosynthesis; L-histidine biosynthesis; L-histidine from 5-phospho-alpha-D-ribose 1-diphosphate: step 5/9.</text>
</comment>
<dbReference type="GO" id="GO:0004359">
    <property type="term" value="F:glutaminase activity"/>
    <property type="evidence" value="ECO:0007669"/>
    <property type="project" value="UniProtKB-EC"/>
</dbReference>
<evidence type="ECO:0000256" key="11">
    <source>
        <dbReference type="PIRSR" id="PIRSR000495-1"/>
    </source>
</evidence>
<evidence type="ECO:0000256" key="8">
    <source>
        <dbReference type="ARBA" id="ARBA00047838"/>
    </source>
</evidence>
<evidence type="ECO:0000259" key="12">
    <source>
        <dbReference type="Pfam" id="PF00117"/>
    </source>
</evidence>
<evidence type="ECO:0000256" key="4">
    <source>
        <dbReference type="ARBA" id="ARBA00022801"/>
    </source>
</evidence>
<dbReference type="InterPro" id="IPR029062">
    <property type="entry name" value="Class_I_gatase-like"/>
</dbReference>
<dbReference type="InterPro" id="IPR010139">
    <property type="entry name" value="Imidazole-glycPsynth_HisH"/>
</dbReference>
<evidence type="ECO:0000256" key="10">
    <source>
        <dbReference type="HAMAP-Rule" id="MF_00278"/>
    </source>
</evidence>
<dbReference type="GO" id="GO:0016829">
    <property type="term" value="F:lyase activity"/>
    <property type="evidence" value="ECO:0007669"/>
    <property type="project" value="UniProtKB-KW"/>
</dbReference>
<dbReference type="GO" id="GO:0000107">
    <property type="term" value="F:imidazoleglycerol-phosphate synthase activity"/>
    <property type="evidence" value="ECO:0007669"/>
    <property type="project" value="UniProtKB-UniRule"/>
</dbReference>
<keyword evidence="7 10" id="KW-0456">Lyase</keyword>
<feature type="active site" evidence="10 11">
    <location>
        <position position="196"/>
    </location>
</feature>
<comment type="caution">
    <text evidence="13">The sequence shown here is derived from an EMBL/GenBank/DDBJ whole genome shotgun (WGS) entry which is preliminary data.</text>
</comment>
<dbReference type="InterPro" id="IPR017926">
    <property type="entry name" value="GATASE"/>
</dbReference>
<dbReference type="GO" id="GO:0005737">
    <property type="term" value="C:cytoplasm"/>
    <property type="evidence" value="ECO:0007669"/>
    <property type="project" value="UniProtKB-SubCell"/>
</dbReference>
<dbReference type="UniPathway" id="UPA00031">
    <property type="reaction ID" value="UER00010"/>
</dbReference>
<evidence type="ECO:0000256" key="9">
    <source>
        <dbReference type="ARBA" id="ARBA00049534"/>
    </source>
</evidence>
<keyword evidence="10" id="KW-0963">Cytoplasm</keyword>
<dbReference type="Gene3D" id="3.40.50.880">
    <property type="match status" value="1"/>
</dbReference>
<gene>
    <name evidence="10" type="primary">hisH</name>
    <name evidence="13" type="ORF">COT99_02325</name>
</gene>
<keyword evidence="6 10" id="KW-0368">Histidine biosynthesis</keyword>
<dbReference type="SUPFAM" id="SSF52317">
    <property type="entry name" value="Class I glutamine amidotransferase-like"/>
    <property type="match status" value="1"/>
</dbReference>
<evidence type="ECO:0000313" key="14">
    <source>
        <dbReference type="Proteomes" id="UP000228626"/>
    </source>
</evidence>
<feature type="active site" description="Nucleophile" evidence="10 11">
    <location>
        <position position="85"/>
    </location>
</feature>
<accession>A0A2H0V261</accession>
<dbReference type="PIRSF" id="PIRSF000495">
    <property type="entry name" value="Amidotransf_hisH"/>
    <property type="match status" value="1"/>
</dbReference>
<comment type="catalytic activity">
    <reaction evidence="9 10">
        <text>L-glutamine + H2O = L-glutamate + NH4(+)</text>
        <dbReference type="Rhea" id="RHEA:15889"/>
        <dbReference type="ChEBI" id="CHEBI:15377"/>
        <dbReference type="ChEBI" id="CHEBI:28938"/>
        <dbReference type="ChEBI" id="CHEBI:29985"/>
        <dbReference type="ChEBI" id="CHEBI:58359"/>
        <dbReference type="EC" id="3.5.1.2"/>
    </reaction>
</comment>
<dbReference type="PROSITE" id="PS51273">
    <property type="entry name" value="GATASE_TYPE_1"/>
    <property type="match status" value="1"/>
</dbReference>
<dbReference type="EC" id="3.5.1.2" evidence="10"/>
<proteinExistence type="inferred from homology"/>
<dbReference type="GO" id="GO:0000105">
    <property type="term" value="P:L-histidine biosynthetic process"/>
    <property type="evidence" value="ECO:0007669"/>
    <property type="project" value="UniProtKB-UniRule"/>
</dbReference>
<evidence type="ECO:0000256" key="7">
    <source>
        <dbReference type="ARBA" id="ARBA00023239"/>
    </source>
</evidence>
<evidence type="ECO:0000256" key="1">
    <source>
        <dbReference type="ARBA" id="ARBA00005091"/>
    </source>
</evidence>